<dbReference type="InterPro" id="IPR013830">
    <property type="entry name" value="SGNH_hydro"/>
</dbReference>
<dbReference type="PANTHER" id="PTHR43784">
    <property type="entry name" value="GDSL-LIKE LIPASE/ACYLHYDROLASE, PUTATIVE (AFU_ORTHOLOGUE AFUA_2G00820)-RELATED"/>
    <property type="match status" value="1"/>
</dbReference>
<dbReference type="InterPro" id="IPR053140">
    <property type="entry name" value="GDSL_Rv0518-like"/>
</dbReference>
<proteinExistence type="predicted"/>
<dbReference type="InterPro" id="IPR036514">
    <property type="entry name" value="SGNH_hydro_sf"/>
</dbReference>
<dbReference type="SUPFAM" id="SSF52266">
    <property type="entry name" value="SGNH hydrolase"/>
    <property type="match status" value="1"/>
</dbReference>
<reference evidence="2 3" key="1">
    <citation type="submission" date="2021-03" db="EMBL/GenBank/DDBJ databases">
        <title>Sequencing the genomes of 1000 actinobacteria strains.</title>
        <authorList>
            <person name="Klenk H.-P."/>
        </authorList>
    </citation>
    <scope>NUCLEOTIDE SEQUENCE [LARGE SCALE GENOMIC DNA]</scope>
    <source>
        <strain evidence="2 3">DSM 44580</strain>
    </source>
</reference>
<dbReference type="Pfam" id="PF13472">
    <property type="entry name" value="Lipase_GDSL_2"/>
    <property type="match status" value="1"/>
</dbReference>
<name>A0ABS5AB57_9PSEU</name>
<gene>
    <name evidence="2" type="ORF">JOF53_001817</name>
</gene>
<evidence type="ECO:0000313" key="2">
    <source>
        <dbReference type="EMBL" id="MBP2472945.1"/>
    </source>
</evidence>
<dbReference type="Proteomes" id="UP001519363">
    <property type="component" value="Unassembled WGS sequence"/>
</dbReference>
<feature type="domain" description="SGNH hydrolase-type esterase" evidence="1">
    <location>
        <begin position="8"/>
        <end position="178"/>
    </location>
</feature>
<accession>A0ABS5AB57</accession>
<dbReference type="EMBL" id="JAGIOO010000001">
    <property type="protein sequence ID" value="MBP2472945.1"/>
    <property type="molecule type" value="Genomic_DNA"/>
</dbReference>
<evidence type="ECO:0000259" key="1">
    <source>
        <dbReference type="Pfam" id="PF13472"/>
    </source>
</evidence>
<dbReference type="CDD" id="cd01832">
    <property type="entry name" value="SGNH_hydrolase_like_1"/>
    <property type="match status" value="1"/>
</dbReference>
<dbReference type="Gene3D" id="3.40.50.1110">
    <property type="entry name" value="SGNH hydrolase"/>
    <property type="match status" value="1"/>
</dbReference>
<organism evidence="2 3">
    <name type="scientific">Crossiella equi</name>
    <dbReference type="NCBI Taxonomy" id="130796"/>
    <lineage>
        <taxon>Bacteria</taxon>
        <taxon>Bacillati</taxon>
        <taxon>Actinomycetota</taxon>
        <taxon>Actinomycetes</taxon>
        <taxon>Pseudonocardiales</taxon>
        <taxon>Pseudonocardiaceae</taxon>
        <taxon>Crossiella</taxon>
    </lineage>
</organism>
<keyword evidence="3" id="KW-1185">Reference proteome</keyword>
<evidence type="ECO:0000313" key="3">
    <source>
        <dbReference type="Proteomes" id="UP001519363"/>
    </source>
</evidence>
<sequence length="254" mass="27477">MAVRTLVALGDSTTVGVGDRVEGGWRGFAPLLADALGADLTNLSFQGARMSCVRARQLPRALALRPDVAVLVVGMNDTLRSDFDAQRIGADLAEVVTRLHAAGTVVLTVRLHDHSRVFPIPGPLARALRARIAEVNAVTDEVVRRHHAGCLDLDALPGAYELSTWAVDRLHPSELGHRMLARGFADLLLGYGRAVPTAVSTTCSGGARITPLHHLLWLLVKGVPWLVRRAGDLTPLVLRVLWRDLFARDDRPVA</sequence>
<comment type="caution">
    <text evidence="2">The sequence shown here is derived from an EMBL/GenBank/DDBJ whole genome shotgun (WGS) entry which is preliminary data.</text>
</comment>
<dbReference type="RefSeq" id="WP_245372711.1">
    <property type="nucleotide sequence ID" value="NZ_JAGIOO010000001.1"/>
</dbReference>
<dbReference type="PANTHER" id="PTHR43784:SF2">
    <property type="entry name" value="GDSL-LIKE LIPASE_ACYLHYDROLASE, PUTATIVE (AFU_ORTHOLOGUE AFUA_2G00820)-RELATED"/>
    <property type="match status" value="1"/>
</dbReference>
<protein>
    <submittedName>
        <fullName evidence="2">Lysophospholipase L1-like esterase</fullName>
    </submittedName>
</protein>